<organism evidence="1 2">
    <name type="scientific">Trichonephila clavipes</name>
    <name type="common">Golden silk orbweaver</name>
    <name type="synonym">Nephila clavipes</name>
    <dbReference type="NCBI Taxonomy" id="2585209"/>
    <lineage>
        <taxon>Eukaryota</taxon>
        <taxon>Metazoa</taxon>
        <taxon>Ecdysozoa</taxon>
        <taxon>Arthropoda</taxon>
        <taxon>Chelicerata</taxon>
        <taxon>Arachnida</taxon>
        <taxon>Araneae</taxon>
        <taxon>Araneomorphae</taxon>
        <taxon>Entelegynae</taxon>
        <taxon>Araneoidea</taxon>
        <taxon>Nephilidae</taxon>
        <taxon>Trichonephila</taxon>
    </lineage>
</organism>
<evidence type="ECO:0000313" key="2">
    <source>
        <dbReference type="Proteomes" id="UP000887159"/>
    </source>
</evidence>
<keyword evidence="2" id="KW-1185">Reference proteome</keyword>
<reference evidence="1" key="1">
    <citation type="submission" date="2020-08" db="EMBL/GenBank/DDBJ databases">
        <title>Multicomponent nature underlies the extraordinary mechanical properties of spider dragline silk.</title>
        <authorList>
            <person name="Kono N."/>
            <person name="Nakamura H."/>
            <person name="Mori M."/>
            <person name="Yoshida Y."/>
            <person name="Ohtoshi R."/>
            <person name="Malay A.D."/>
            <person name="Moran D.A.P."/>
            <person name="Tomita M."/>
            <person name="Numata K."/>
            <person name="Arakawa K."/>
        </authorList>
    </citation>
    <scope>NUCLEOTIDE SEQUENCE</scope>
</reference>
<comment type="caution">
    <text evidence="1">The sequence shown here is derived from an EMBL/GenBank/DDBJ whole genome shotgun (WGS) entry which is preliminary data.</text>
</comment>
<accession>A0A8X6WGC4</accession>
<protein>
    <submittedName>
        <fullName evidence="1">Uncharacterized protein</fullName>
    </submittedName>
</protein>
<sequence>MWETAKVQFLQSAERHDGEWLRRGDPGGVPKIFLLDEVEEFSALLRAKRLICDWSMVKVIIDSDWLPRGLRIEKVGGACPVGYFRI</sequence>
<dbReference type="AlphaFoldDB" id="A0A8X6WGC4"/>
<proteinExistence type="predicted"/>
<name>A0A8X6WGC4_TRICX</name>
<dbReference type="EMBL" id="BMAU01021425">
    <property type="protein sequence ID" value="GFY34552.1"/>
    <property type="molecule type" value="Genomic_DNA"/>
</dbReference>
<gene>
    <name evidence="1" type="ORF">TNCV_3095341</name>
</gene>
<dbReference type="Proteomes" id="UP000887159">
    <property type="component" value="Unassembled WGS sequence"/>
</dbReference>
<evidence type="ECO:0000313" key="1">
    <source>
        <dbReference type="EMBL" id="GFY34552.1"/>
    </source>
</evidence>